<accession>A0A0A9FNQ3</accession>
<dbReference type="AlphaFoldDB" id="A0A0A9FNQ3"/>
<protein>
    <submittedName>
        <fullName evidence="1">Uncharacterized protein</fullName>
    </submittedName>
</protein>
<reference evidence="1" key="2">
    <citation type="journal article" date="2015" name="Data Brief">
        <title>Shoot transcriptome of the giant reed, Arundo donax.</title>
        <authorList>
            <person name="Barrero R.A."/>
            <person name="Guerrero F.D."/>
            <person name="Moolhuijzen P."/>
            <person name="Goolsby J.A."/>
            <person name="Tidwell J."/>
            <person name="Bellgard S.E."/>
            <person name="Bellgard M.I."/>
        </authorList>
    </citation>
    <scope>NUCLEOTIDE SEQUENCE</scope>
    <source>
        <tissue evidence="1">Shoot tissue taken approximately 20 cm above the soil surface</tissue>
    </source>
</reference>
<proteinExistence type="predicted"/>
<evidence type="ECO:0000313" key="1">
    <source>
        <dbReference type="EMBL" id="JAE13922.1"/>
    </source>
</evidence>
<name>A0A0A9FNQ3_ARUDO</name>
<organism evidence="1">
    <name type="scientific">Arundo donax</name>
    <name type="common">Giant reed</name>
    <name type="synonym">Donax arundinaceus</name>
    <dbReference type="NCBI Taxonomy" id="35708"/>
    <lineage>
        <taxon>Eukaryota</taxon>
        <taxon>Viridiplantae</taxon>
        <taxon>Streptophyta</taxon>
        <taxon>Embryophyta</taxon>
        <taxon>Tracheophyta</taxon>
        <taxon>Spermatophyta</taxon>
        <taxon>Magnoliopsida</taxon>
        <taxon>Liliopsida</taxon>
        <taxon>Poales</taxon>
        <taxon>Poaceae</taxon>
        <taxon>PACMAD clade</taxon>
        <taxon>Arundinoideae</taxon>
        <taxon>Arundineae</taxon>
        <taxon>Arundo</taxon>
    </lineage>
</organism>
<sequence>MGVLRHSHMHQVMATVLPLQ</sequence>
<reference evidence="1" key="1">
    <citation type="submission" date="2014-09" db="EMBL/GenBank/DDBJ databases">
        <authorList>
            <person name="Magalhaes I.L.F."/>
            <person name="Oliveira U."/>
            <person name="Santos F.R."/>
            <person name="Vidigal T.H.D.A."/>
            <person name="Brescovit A.D."/>
            <person name="Santos A.J."/>
        </authorList>
    </citation>
    <scope>NUCLEOTIDE SEQUENCE</scope>
    <source>
        <tissue evidence="1">Shoot tissue taken approximately 20 cm above the soil surface</tissue>
    </source>
</reference>
<dbReference type="EMBL" id="GBRH01183974">
    <property type="protein sequence ID" value="JAE13922.1"/>
    <property type="molecule type" value="Transcribed_RNA"/>
</dbReference>